<dbReference type="RefSeq" id="WP_338530330.1">
    <property type="nucleotide sequence ID" value="NZ_CP030941.1"/>
</dbReference>
<accession>A0ABY5MJ78</accession>
<dbReference type="Proteomes" id="UP001342418">
    <property type="component" value="Chromosome"/>
</dbReference>
<reference evidence="1 2" key="1">
    <citation type="submission" date="2018-07" db="EMBL/GenBank/DDBJ databases">
        <title>Genome sequence of Nitratireductor thuwali#1536.</title>
        <authorList>
            <person name="Michoud G."/>
            <person name="Merlino G."/>
            <person name="Sefrji F.O."/>
            <person name="Daffonchio D."/>
        </authorList>
    </citation>
    <scope>NUCLEOTIDE SEQUENCE [LARGE SCALE GENOMIC DNA]</scope>
    <source>
        <strain evidence="2">Nit1536</strain>
    </source>
</reference>
<dbReference type="Gene3D" id="2.40.50.90">
    <property type="match status" value="1"/>
</dbReference>
<evidence type="ECO:0000313" key="1">
    <source>
        <dbReference type="EMBL" id="UUP18060.1"/>
    </source>
</evidence>
<dbReference type="InterPro" id="IPR035437">
    <property type="entry name" value="SNase_OB-fold_sf"/>
</dbReference>
<dbReference type="EMBL" id="CP030941">
    <property type="protein sequence ID" value="UUP18060.1"/>
    <property type="molecule type" value="Genomic_DNA"/>
</dbReference>
<evidence type="ECO:0008006" key="3">
    <source>
        <dbReference type="Google" id="ProtNLM"/>
    </source>
</evidence>
<organism evidence="1 2">
    <name type="scientific">Nitratireductor thuwali</name>
    <dbReference type="NCBI Taxonomy" id="2267699"/>
    <lineage>
        <taxon>Bacteria</taxon>
        <taxon>Pseudomonadati</taxon>
        <taxon>Pseudomonadota</taxon>
        <taxon>Alphaproteobacteria</taxon>
        <taxon>Hyphomicrobiales</taxon>
        <taxon>Phyllobacteriaceae</taxon>
        <taxon>Nitratireductor</taxon>
    </lineage>
</organism>
<protein>
    <recommendedName>
        <fullName evidence="3">Thermonuclease family protein</fullName>
    </recommendedName>
</protein>
<proteinExistence type="predicted"/>
<name>A0ABY5MJ78_9HYPH</name>
<gene>
    <name evidence="1" type="ORF">NTH_02538</name>
</gene>
<keyword evidence="2" id="KW-1185">Reference proteome</keyword>
<dbReference type="SUPFAM" id="SSF50199">
    <property type="entry name" value="Staphylococcal nuclease"/>
    <property type="match status" value="1"/>
</dbReference>
<evidence type="ECO:0000313" key="2">
    <source>
        <dbReference type="Proteomes" id="UP001342418"/>
    </source>
</evidence>
<sequence>MGAAEAQDVRVIAPGIVAPPPVASEALERVGPREPLSDLVAGAGMQSEKPDRLFKPVALAAGRMSVAGREIALASIEIIDAERVCDAGHGGTWPCGRHARTAFRLWLRGRALACHPADEEAGKGNAEMDVARCTVGGEDAAAWLVARGWALAAPGGPYEELEEEARAARRGIFGGGP</sequence>